<gene>
    <name evidence="1" type="ORF">KR76_18925</name>
</gene>
<organism evidence="1 2">
    <name type="scientific">Nocardioides simplex</name>
    <name type="common">Arthrobacter simplex</name>
    <dbReference type="NCBI Taxonomy" id="2045"/>
    <lineage>
        <taxon>Bacteria</taxon>
        <taxon>Bacillati</taxon>
        <taxon>Actinomycetota</taxon>
        <taxon>Actinomycetes</taxon>
        <taxon>Propionibacteriales</taxon>
        <taxon>Nocardioidaceae</taxon>
        <taxon>Pimelobacter</taxon>
    </lineage>
</organism>
<name>A0A0A1DLT2_NOCSI</name>
<dbReference type="eggNOG" id="ENOG50344R6">
    <property type="taxonomic scope" value="Bacteria"/>
</dbReference>
<reference evidence="1 2" key="1">
    <citation type="journal article" date="2015" name="Genome Announc.">
        <title>Complete Genome Sequence of Steroid-Transforming Nocardioides simplex VKM Ac-2033D.</title>
        <authorList>
            <person name="Shtratnikova V.Y."/>
            <person name="Schelkunov M.I."/>
            <person name="Pekov Y.A."/>
            <person name="Fokina V.V."/>
            <person name="Logacheva M.D."/>
            <person name="Sokolov S.L."/>
            <person name="Bragin E.Y."/>
            <person name="Ashapkin V.V."/>
            <person name="Donova M.V."/>
        </authorList>
    </citation>
    <scope>NUCLEOTIDE SEQUENCE [LARGE SCALE GENOMIC DNA]</scope>
    <source>
        <strain evidence="1 2">VKM Ac-2033D</strain>
    </source>
</reference>
<evidence type="ECO:0000313" key="2">
    <source>
        <dbReference type="Proteomes" id="UP000030300"/>
    </source>
</evidence>
<dbReference type="AlphaFoldDB" id="A0A0A1DLT2"/>
<accession>A0A0A1DLT2</accession>
<dbReference type="OrthoDB" id="3826741at2"/>
<dbReference type="Proteomes" id="UP000030300">
    <property type="component" value="Chromosome"/>
</dbReference>
<dbReference type="NCBIfam" id="NF040603">
    <property type="entry name" value="choice_anch_P"/>
    <property type="match status" value="1"/>
</dbReference>
<dbReference type="HOGENOM" id="CLU_905648_0_0_11"/>
<dbReference type="EMBL" id="CP009896">
    <property type="protein sequence ID" value="AIY18324.1"/>
    <property type="molecule type" value="Genomic_DNA"/>
</dbReference>
<dbReference type="KEGG" id="psim:KR76_18925"/>
<dbReference type="RefSeq" id="WP_038680458.1">
    <property type="nucleotide sequence ID" value="NZ_BJMC01000022.1"/>
</dbReference>
<keyword evidence="2" id="KW-1185">Reference proteome</keyword>
<dbReference type="GeneID" id="96610882"/>
<proteinExistence type="predicted"/>
<evidence type="ECO:0000313" key="1">
    <source>
        <dbReference type="EMBL" id="AIY18324.1"/>
    </source>
</evidence>
<protein>
    <submittedName>
        <fullName evidence="1">Uncharacterized protein</fullName>
    </submittedName>
</protein>
<sequence>MKIKRHLAPVAGALLLVTGAASLALLGGGSATAAGNPSSAFGLELTIADNSAIDKLPSVVSTNGTEVTDELIDTDTLNPLLSGGVVQVKAKNGNASANVTGLGVGEGLLAQLPADVTTQLGNACTTLVGALGPLTEPIDQQVVGPLLTQLGNVLDTISNATDGSPLNLSLLGALDLSKLTSLQLNGLCDVLSGKTKIVNAGTVIAECNGDTGTTTIADLTALGIPVKLPVDKPNAKVEIPGVVTITANEQIANANGTFTVNALHLNLLGQIDLTIASATCGEVTTDRENPSEAPSPTPVESHVPVTG</sequence>